<feature type="transmembrane region" description="Helical" evidence="18">
    <location>
        <begin position="58"/>
        <end position="79"/>
    </location>
</feature>
<dbReference type="InterPro" id="IPR050175">
    <property type="entry name" value="Complex_I_Subunit_2"/>
</dbReference>
<dbReference type="Pfam" id="PF00361">
    <property type="entry name" value="Proton_antipo_M"/>
    <property type="match status" value="1"/>
</dbReference>
<feature type="transmembrane region" description="Helical" evidence="18">
    <location>
        <begin position="228"/>
        <end position="257"/>
    </location>
</feature>
<protein>
    <recommendedName>
        <fullName evidence="5 18">NADH-ubiquinone oxidoreductase chain 2</fullName>
        <ecNumber evidence="4 18">7.1.1.2</ecNumber>
    </recommendedName>
</protein>
<evidence type="ECO:0000256" key="17">
    <source>
        <dbReference type="ARBA" id="ARBA00049551"/>
    </source>
</evidence>
<proteinExistence type="inferred from homology"/>
<comment type="subcellular location">
    <subcellularLocation>
        <location evidence="2 18">Mitochondrion inner membrane</location>
        <topology evidence="2 18">Multi-pass membrane protein</topology>
    </subcellularLocation>
</comment>
<evidence type="ECO:0000256" key="2">
    <source>
        <dbReference type="ARBA" id="ARBA00004448"/>
    </source>
</evidence>
<keyword evidence="13 18" id="KW-0520">NAD</keyword>
<keyword evidence="15 18" id="KW-0496">Mitochondrion</keyword>
<keyword evidence="16 18" id="KW-0472">Membrane</keyword>
<evidence type="ECO:0000256" key="11">
    <source>
        <dbReference type="ARBA" id="ARBA00022982"/>
    </source>
</evidence>
<geneLocation type="mitochondrion" evidence="20"/>
<dbReference type="InterPro" id="IPR001750">
    <property type="entry name" value="ND/Mrp_TM"/>
</dbReference>
<evidence type="ECO:0000256" key="13">
    <source>
        <dbReference type="ARBA" id="ARBA00023027"/>
    </source>
</evidence>
<reference evidence="20" key="1">
    <citation type="submission" date="2015-05" db="EMBL/GenBank/DDBJ databases">
        <authorList>
            <person name="Wang H.-L."/>
        </authorList>
    </citation>
    <scope>NUCLEOTIDE SEQUENCE</scope>
</reference>
<evidence type="ECO:0000259" key="19">
    <source>
        <dbReference type="Pfam" id="PF00361"/>
    </source>
</evidence>
<feature type="transmembrane region" description="Helical" evidence="18">
    <location>
        <begin position="263"/>
        <end position="289"/>
    </location>
</feature>
<dbReference type="PANTHER" id="PTHR46552:SF1">
    <property type="entry name" value="NADH-UBIQUINONE OXIDOREDUCTASE CHAIN 2"/>
    <property type="match status" value="1"/>
</dbReference>
<keyword evidence="14 18" id="KW-0830">Ubiquinone</keyword>
<dbReference type="AlphaFoldDB" id="A0A678N6U0"/>
<evidence type="ECO:0000256" key="3">
    <source>
        <dbReference type="ARBA" id="ARBA00007012"/>
    </source>
</evidence>
<keyword evidence="8 18" id="KW-0812">Transmembrane</keyword>
<evidence type="ECO:0000256" key="4">
    <source>
        <dbReference type="ARBA" id="ARBA00012944"/>
    </source>
</evidence>
<organism evidence="20">
    <name type="scientific">Bemisia tabaci</name>
    <name type="common">Sweetpotato whitefly</name>
    <name type="synonym">Aleurodes tabaci</name>
    <dbReference type="NCBI Taxonomy" id="7038"/>
    <lineage>
        <taxon>Eukaryota</taxon>
        <taxon>Metazoa</taxon>
        <taxon>Ecdysozoa</taxon>
        <taxon>Arthropoda</taxon>
        <taxon>Hexapoda</taxon>
        <taxon>Insecta</taxon>
        <taxon>Pterygota</taxon>
        <taxon>Neoptera</taxon>
        <taxon>Paraneoptera</taxon>
        <taxon>Hemiptera</taxon>
        <taxon>Sternorrhyncha</taxon>
        <taxon>Aleyrodoidea</taxon>
        <taxon>Aleyrodidae</taxon>
        <taxon>Aleyrodinae</taxon>
        <taxon>Bemisia</taxon>
    </lineage>
</organism>
<dbReference type="GO" id="GO:0006120">
    <property type="term" value="P:mitochondrial electron transport, NADH to ubiquinone"/>
    <property type="evidence" value="ECO:0007669"/>
    <property type="project" value="InterPro"/>
</dbReference>
<evidence type="ECO:0000256" key="14">
    <source>
        <dbReference type="ARBA" id="ARBA00023075"/>
    </source>
</evidence>
<feature type="transmembrane region" description="Helical" evidence="18">
    <location>
        <begin position="170"/>
        <end position="189"/>
    </location>
</feature>
<accession>A0A678N6U0</accession>
<feature type="domain" description="NADH:quinone oxidoreductase/Mrp antiporter transmembrane" evidence="19">
    <location>
        <begin position="83"/>
        <end position="271"/>
    </location>
</feature>
<evidence type="ECO:0000256" key="6">
    <source>
        <dbReference type="ARBA" id="ARBA00022448"/>
    </source>
</evidence>
<keyword evidence="9 18" id="KW-0999">Mitochondrion inner membrane</keyword>
<feature type="transmembrane region" description="Helical" evidence="18">
    <location>
        <begin position="28"/>
        <end position="46"/>
    </location>
</feature>
<keyword evidence="11 18" id="KW-0249">Electron transport</keyword>
<gene>
    <name evidence="20" type="primary">ND2</name>
</gene>
<dbReference type="GO" id="GO:0005743">
    <property type="term" value="C:mitochondrial inner membrane"/>
    <property type="evidence" value="ECO:0007669"/>
    <property type="project" value="UniProtKB-SubCell"/>
</dbReference>
<feature type="transmembrane region" description="Helical" evidence="18">
    <location>
        <begin position="85"/>
        <end position="107"/>
    </location>
</feature>
<sequence length="322" mass="38565">MKYTKIMLIYFIWWFSVMSWTINNWLMIWYLMEVCFVMFVGVCVVGKGYSISESTMGYYLIQVIFSLVMLTFILFYMFNLGYMCSFILTLGLMVKMGMFPFHFWLILICGKLEWISFLILSTLMKLIPLILLYYLFCMSSFLFLIVSSVIFGSLMGLNNSNIQKMMGYSSMVNICWFIYSMSISLSFFLMYFTSYMVMLCWLINVLMNYNIFYVNQFKFSSLNLSTKVMIFIYGLSISGFPPFLGFLIKWLVINYFWYLGFKFLMSLMILISILAVYFYLQLFFFVMLVFSSWVKWYTMNFIKFGLLSFLFLLSYFILFVFY</sequence>
<name>A0A678N6U0_BEMTA</name>
<feature type="transmembrane region" description="Helical" evidence="18">
    <location>
        <begin position="195"/>
        <end position="216"/>
    </location>
</feature>
<dbReference type="PANTHER" id="PTHR46552">
    <property type="entry name" value="NADH-UBIQUINONE OXIDOREDUCTASE CHAIN 2"/>
    <property type="match status" value="1"/>
</dbReference>
<evidence type="ECO:0000256" key="1">
    <source>
        <dbReference type="ARBA" id="ARBA00003257"/>
    </source>
</evidence>
<comment type="catalytic activity">
    <reaction evidence="17 18">
        <text>a ubiquinone + NADH + 5 H(+)(in) = a ubiquinol + NAD(+) + 4 H(+)(out)</text>
        <dbReference type="Rhea" id="RHEA:29091"/>
        <dbReference type="Rhea" id="RHEA-COMP:9565"/>
        <dbReference type="Rhea" id="RHEA-COMP:9566"/>
        <dbReference type="ChEBI" id="CHEBI:15378"/>
        <dbReference type="ChEBI" id="CHEBI:16389"/>
        <dbReference type="ChEBI" id="CHEBI:17976"/>
        <dbReference type="ChEBI" id="CHEBI:57540"/>
        <dbReference type="ChEBI" id="CHEBI:57945"/>
        <dbReference type="EC" id="7.1.1.2"/>
    </reaction>
</comment>
<dbReference type="PRINTS" id="PR01436">
    <property type="entry name" value="NADHDHGNASE2"/>
</dbReference>
<keyword evidence="6" id="KW-0813">Transport</keyword>
<dbReference type="InterPro" id="IPR003917">
    <property type="entry name" value="NADH_UbQ_OxRdtase_chain2"/>
</dbReference>
<evidence type="ECO:0000256" key="18">
    <source>
        <dbReference type="RuleBase" id="RU003403"/>
    </source>
</evidence>
<evidence type="ECO:0000256" key="12">
    <source>
        <dbReference type="ARBA" id="ARBA00022989"/>
    </source>
</evidence>
<feature type="transmembrane region" description="Helical" evidence="18">
    <location>
        <begin position="114"/>
        <end position="135"/>
    </location>
</feature>
<dbReference type="EC" id="7.1.1.2" evidence="4 18"/>
<comment type="function">
    <text evidence="18">Core subunit of the mitochondrial membrane respiratory chain NADH dehydrogenase (Complex I) which catalyzes electron transfer from NADH through the respiratory chain, using ubiquinone as an electron acceptor. Essential for the catalytic activity and assembly of complex I.</text>
</comment>
<dbReference type="EMBL" id="KR559509">
    <property type="protein sequence ID" value="ALR69406.1"/>
    <property type="molecule type" value="Genomic_DNA"/>
</dbReference>
<keyword evidence="7 18" id="KW-0679">Respiratory chain</keyword>
<feature type="transmembrane region" description="Helical" evidence="18">
    <location>
        <begin position="301"/>
        <end position="321"/>
    </location>
</feature>
<keyword evidence="12 18" id="KW-1133">Transmembrane helix</keyword>
<comment type="function">
    <text evidence="1">Core subunit of the mitochondrial membrane respiratory chain NADH dehydrogenase (Complex I) that is believed to belong to the minimal assembly required for catalysis. Complex I functions in the transfer of electrons from NADH to the respiratory chain. The immediate electron acceptor for the enzyme is believed to be ubiquinone.</text>
</comment>
<feature type="transmembrane region" description="Helical" evidence="18">
    <location>
        <begin position="7"/>
        <end position="22"/>
    </location>
</feature>
<evidence type="ECO:0000256" key="10">
    <source>
        <dbReference type="ARBA" id="ARBA00022967"/>
    </source>
</evidence>
<evidence type="ECO:0000256" key="15">
    <source>
        <dbReference type="ARBA" id="ARBA00023128"/>
    </source>
</evidence>
<evidence type="ECO:0000256" key="5">
    <source>
        <dbReference type="ARBA" id="ARBA00021008"/>
    </source>
</evidence>
<evidence type="ECO:0000256" key="16">
    <source>
        <dbReference type="ARBA" id="ARBA00023136"/>
    </source>
</evidence>
<keyword evidence="10 18" id="KW-1278">Translocase</keyword>
<comment type="similarity">
    <text evidence="3 18">Belongs to the complex I subunit 2 family.</text>
</comment>
<evidence type="ECO:0000256" key="7">
    <source>
        <dbReference type="ARBA" id="ARBA00022660"/>
    </source>
</evidence>
<evidence type="ECO:0000256" key="8">
    <source>
        <dbReference type="ARBA" id="ARBA00022692"/>
    </source>
</evidence>
<evidence type="ECO:0000256" key="9">
    <source>
        <dbReference type="ARBA" id="ARBA00022792"/>
    </source>
</evidence>
<feature type="transmembrane region" description="Helical" evidence="18">
    <location>
        <begin position="141"/>
        <end position="158"/>
    </location>
</feature>
<evidence type="ECO:0000313" key="20">
    <source>
        <dbReference type="EMBL" id="ALR69406.1"/>
    </source>
</evidence>
<dbReference type="GO" id="GO:0008137">
    <property type="term" value="F:NADH dehydrogenase (ubiquinone) activity"/>
    <property type="evidence" value="ECO:0007669"/>
    <property type="project" value="UniProtKB-EC"/>
</dbReference>